<dbReference type="EMBL" id="LKAM01000001">
    <property type="protein sequence ID" value="KUM50297.1"/>
    <property type="molecule type" value="Genomic_DNA"/>
</dbReference>
<gene>
    <name evidence="1" type="ORF">ABT39_MTgene140</name>
    <name evidence="2" type="ORF">ABT39_MTgene143</name>
    <name evidence="3" type="ORF">ABT39_MTgene164</name>
</gene>
<dbReference type="AlphaFoldDB" id="A0A117NIP5"/>
<accession>A0A117NIP5</accession>
<proteinExistence type="predicted"/>
<dbReference type="EMBL" id="LKAM01000001">
    <property type="protein sequence ID" value="KUM50321.1"/>
    <property type="molecule type" value="Genomic_DNA"/>
</dbReference>
<dbReference type="EMBL" id="LKAM01000001">
    <property type="protein sequence ID" value="KUM50300.1"/>
    <property type="molecule type" value="Genomic_DNA"/>
</dbReference>
<keyword evidence="2" id="KW-0496">Mitochondrion</keyword>
<protein>
    <submittedName>
        <fullName evidence="2">Uncharacterized protein</fullName>
    </submittedName>
</protein>
<organism evidence="2">
    <name type="scientific">Picea glauca</name>
    <name type="common">White spruce</name>
    <name type="synonym">Pinus glauca</name>
    <dbReference type="NCBI Taxonomy" id="3330"/>
    <lineage>
        <taxon>Eukaryota</taxon>
        <taxon>Viridiplantae</taxon>
        <taxon>Streptophyta</taxon>
        <taxon>Embryophyta</taxon>
        <taxon>Tracheophyta</taxon>
        <taxon>Spermatophyta</taxon>
        <taxon>Pinopsida</taxon>
        <taxon>Pinidae</taxon>
        <taxon>Conifers I</taxon>
        <taxon>Pinales</taxon>
        <taxon>Pinaceae</taxon>
        <taxon>Picea</taxon>
    </lineage>
</organism>
<reference evidence="2" key="1">
    <citation type="journal article" date="2015" name="Genome Biol. Evol.">
        <title>Organellar Genomes of White Spruce (Picea glauca): Assembly and Annotation.</title>
        <authorList>
            <person name="Jackman S.D."/>
            <person name="Warren R.L."/>
            <person name="Gibb E.A."/>
            <person name="Vandervalk B.P."/>
            <person name="Mohamadi H."/>
            <person name="Chu J."/>
            <person name="Raymond A."/>
            <person name="Pleasance S."/>
            <person name="Coope R."/>
            <person name="Wildung M.R."/>
            <person name="Ritland C.E."/>
            <person name="Bousquet J."/>
            <person name="Jones S.J."/>
            <person name="Bohlmann J."/>
            <person name="Birol I."/>
        </authorList>
    </citation>
    <scope>NUCLEOTIDE SEQUENCE [LARGE SCALE GENOMIC DNA]</scope>
    <source>
        <tissue evidence="2">Flushing bud</tissue>
    </source>
</reference>
<comment type="caution">
    <text evidence="2">The sequence shown here is derived from an EMBL/GenBank/DDBJ whole genome shotgun (WGS) entry which is preliminary data.</text>
</comment>
<name>A0A117NIP5_PICGL</name>
<evidence type="ECO:0000313" key="2">
    <source>
        <dbReference type="EMBL" id="KUM50300.1"/>
    </source>
</evidence>
<geneLocation type="mitochondrion" evidence="2"/>
<evidence type="ECO:0000313" key="3">
    <source>
        <dbReference type="EMBL" id="KUM50321.1"/>
    </source>
</evidence>
<sequence length="43" mass="4787">MLAPPVGKLLDLLRGLDLDMLLLLVQLDKMELDQEKLVLGQQG</sequence>
<evidence type="ECO:0000313" key="1">
    <source>
        <dbReference type="EMBL" id="KUM50297.1"/>
    </source>
</evidence>